<dbReference type="Gene3D" id="1.20.1280.50">
    <property type="match status" value="1"/>
</dbReference>
<comment type="caution">
    <text evidence="3">The sequence shown here is derived from an EMBL/GenBank/DDBJ whole genome shotgun (WGS) entry which is preliminary data.</text>
</comment>
<gene>
    <name evidence="3" type="ORF">BG006_008422</name>
</gene>
<dbReference type="Proteomes" id="UP000696485">
    <property type="component" value="Unassembled WGS sequence"/>
</dbReference>
<protein>
    <recommendedName>
        <fullName evidence="2">F-box domain-containing protein</fullName>
    </recommendedName>
</protein>
<feature type="compositionally biased region" description="Low complexity" evidence="1">
    <location>
        <begin position="65"/>
        <end position="76"/>
    </location>
</feature>
<dbReference type="Pfam" id="PF12937">
    <property type="entry name" value="F-box-like"/>
    <property type="match status" value="1"/>
</dbReference>
<proteinExistence type="predicted"/>
<name>A0A9P5STP5_9FUNG</name>
<dbReference type="AlphaFoldDB" id="A0A9P5STP5"/>
<sequence length="588" mass="66383">MFDITELDEMVCALLDPSSLAKCAQVSKKWSRVFAPYVWKNIPKTVTQKGWCEFRELVLEDYQQEQQRQEQQQQPQQQPPPKRVRKSKSTYVAKPISHTSEPTESSAPLALTKFGRLVRHVEEFAELLMGLEPPLPGGGKLSSKEHSDPSAPDLARHFLKRCPNALLDLQVDYEHVKSKKMFTVVLEAIPRVDNLTIRGKYDGRKPFPDSSFQKILLATSDRLRSLTIDIPRFRLTKGADIIGSPNVRDLEITARPKTLKLITLAEINLCADWSWIWRACGQVEKIEISGISQQLVKDLAKGIRDSMPCVDTVVFGKGFPGYGNALCAANLPSILSASTNGWKAVHCGYSSQWQSSAFDALLQHASPLEELSIVNVRDRGGIPRVLKSCPNLRKLVTIDDGRHGSSEFAEVDAQDFIDWDPARNAVQPWVSAANLETLAIKVTGILPQGSNELPVDFQRFYETQQRICERLGEFKALKVLTLGHRAIVAERRSVWLNRWRTGYRTTISTSPMQGECLHLTLAMGLDRMGGFKNLEELHIPNMDHHVTVKEDVEWMVDNWPKISRVRGLGVVTEARKWLKETHPEIQLE</sequence>
<evidence type="ECO:0000313" key="3">
    <source>
        <dbReference type="EMBL" id="KAF9336503.1"/>
    </source>
</evidence>
<evidence type="ECO:0000259" key="2">
    <source>
        <dbReference type="Pfam" id="PF12937"/>
    </source>
</evidence>
<dbReference type="InterPro" id="IPR001810">
    <property type="entry name" value="F-box_dom"/>
</dbReference>
<dbReference type="InterPro" id="IPR036047">
    <property type="entry name" value="F-box-like_dom_sf"/>
</dbReference>
<feature type="region of interest" description="Disordered" evidence="1">
    <location>
        <begin position="65"/>
        <end position="105"/>
    </location>
</feature>
<dbReference type="SUPFAM" id="SSF81383">
    <property type="entry name" value="F-box domain"/>
    <property type="match status" value="1"/>
</dbReference>
<reference evidence="3" key="1">
    <citation type="journal article" date="2020" name="Fungal Divers.">
        <title>Resolving the Mortierellaceae phylogeny through synthesis of multi-gene phylogenetics and phylogenomics.</title>
        <authorList>
            <person name="Vandepol N."/>
            <person name="Liber J."/>
            <person name="Desiro A."/>
            <person name="Na H."/>
            <person name="Kennedy M."/>
            <person name="Barry K."/>
            <person name="Grigoriev I.V."/>
            <person name="Miller A.N."/>
            <person name="O'Donnell K."/>
            <person name="Stajich J.E."/>
            <person name="Bonito G."/>
        </authorList>
    </citation>
    <scope>NUCLEOTIDE SEQUENCE</scope>
    <source>
        <strain evidence="3">NVP1</strain>
    </source>
</reference>
<dbReference type="EMBL" id="JAAAUY010000057">
    <property type="protein sequence ID" value="KAF9336503.1"/>
    <property type="molecule type" value="Genomic_DNA"/>
</dbReference>
<evidence type="ECO:0000313" key="4">
    <source>
        <dbReference type="Proteomes" id="UP000696485"/>
    </source>
</evidence>
<accession>A0A9P5STP5</accession>
<evidence type="ECO:0000256" key="1">
    <source>
        <dbReference type="SAM" id="MobiDB-lite"/>
    </source>
</evidence>
<keyword evidence="4" id="KW-1185">Reference proteome</keyword>
<feature type="domain" description="F-box" evidence="2">
    <location>
        <begin position="11"/>
        <end position="42"/>
    </location>
</feature>
<organism evidence="3 4">
    <name type="scientific">Podila minutissima</name>
    <dbReference type="NCBI Taxonomy" id="64525"/>
    <lineage>
        <taxon>Eukaryota</taxon>
        <taxon>Fungi</taxon>
        <taxon>Fungi incertae sedis</taxon>
        <taxon>Mucoromycota</taxon>
        <taxon>Mortierellomycotina</taxon>
        <taxon>Mortierellomycetes</taxon>
        <taxon>Mortierellales</taxon>
        <taxon>Mortierellaceae</taxon>
        <taxon>Podila</taxon>
    </lineage>
</organism>